<keyword evidence="2" id="KW-1185">Reference proteome</keyword>
<sequence>MHTNLSINSPIFLNSESWQDVGVDHEKNLALYRCAMRLCPSFELAQLLGPLAVLLGCQEATGVEINRMAQEKCLNLWRPVPGRYLSVNSAITQIPPDAPIRQQMLDAGLAEIFKPIEPDLSRFKGAPPCAIVVPLGLHSSNATRIACVKEVVEELLKVNSPEALDSTHSIFWVAGRSLQ</sequence>
<dbReference type="EMBL" id="CP041730">
    <property type="protein sequence ID" value="QDQ28131.1"/>
    <property type="molecule type" value="Genomic_DNA"/>
</dbReference>
<dbReference type="Proteomes" id="UP000317550">
    <property type="component" value="Chromosome"/>
</dbReference>
<proteinExistence type="predicted"/>
<gene>
    <name evidence="1" type="ORF">FNU76_18250</name>
</gene>
<dbReference type="AlphaFoldDB" id="A0A516SJ10"/>
<evidence type="ECO:0000313" key="1">
    <source>
        <dbReference type="EMBL" id="QDQ28131.1"/>
    </source>
</evidence>
<reference evidence="2" key="1">
    <citation type="submission" date="2019-07" db="EMBL/GenBank/DDBJ databases">
        <title>Chitinimonas sp. nov., isolated from Ny-Alesund, arctica soil.</title>
        <authorList>
            <person name="Xu Q."/>
            <person name="Peng F."/>
        </authorList>
    </citation>
    <scope>NUCLEOTIDE SEQUENCE [LARGE SCALE GENOMIC DNA]</scope>
    <source>
        <strain evidence="2">R3-44</strain>
    </source>
</reference>
<accession>A0A516SJ10</accession>
<organism evidence="1 2">
    <name type="scientific">Chitinimonas arctica</name>
    <dbReference type="NCBI Taxonomy" id="2594795"/>
    <lineage>
        <taxon>Bacteria</taxon>
        <taxon>Pseudomonadati</taxon>
        <taxon>Pseudomonadota</taxon>
        <taxon>Betaproteobacteria</taxon>
        <taxon>Neisseriales</taxon>
        <taxon>Chitinibacteraceae</taxon>
        <taxon>Chitinimonas</taxon>
    </lineage>
</organism>
<evidence type="ECO:0000313" key="2">
    <source>
        <dbReference type="Proteomes" id="UP000317550"/>
    </source>
</evidence>
<protein>
    <submittedName>
        <fullName evidence="1">Uncharacterized protein</fullName>
    </submittedName>
</protein>
<dbReference type="RefSeq" id="WP_144279518.1">
    <property type="nucleotide sequence ID" value="NZ_CP041730.1"/>
</dbReference>
<name>A0A516SJ10_9NEIS</name>
<dbReference type="KEGG" id="cari:FNU76_18250"/>